<dbReference type="Proteomes" id="UP001596113">
    <property type="component" value="Unassembled WGS sequence"/>
</dbReference>
<keyword evidence="2" id="KW-1185">Reference proteome</keyword>
<reference evidence="2" key="1">
    <citation type="journal article" date="2019" name="Int. J. Syst. Evol. Microbiol.">
        <title>The Global Catalogue of Microorganisms (GCM) 10K type strain sequencing project: providing services to taxonomists for standard genome sequencing and annotation.</title>
        <authorList>
            <consortium name="The Broad Institute Genomics Platform"/>
            <consortium name="The Broad Institute Genome Sequencing Center for Infectious Disease"/>
            <person name="Wu L."/>
            <person name="Ma J."/>
        </authorList>
    </citation>
    <scope>NUCLEOTIDE SEQUENCE [LARGE SCALE GENOMIC DNA]</scope>
    <source>
        <strain evidence="2">CGMCC 1.18575</strain>
    </source>
</reference>
<accession>A0ABW0HVJ4</accession>
<dbReference type="Gene3D" id="3.10.20.30">
    <property type="match status" value="1"/>
</dbReference>
<dbReference type="Pfam" id="PF02597">
    <property type="entry name" value="ThiS"/>
    <property type="match status" value="1"/>
</dbReference>
<proteinExistence type="predicted"/>
<evidence type="ECO:0000313" key="2">
    <source>
        <dbReference type="Proteomes" id="UP001596113"/>
    </source>
</evidence>
<name>A0ABW0HVJ4_9BACL</name>
<sequence>MKINTYYYATFQEKTKKTDEVIETSANNIRELYEELTEKYKFELTLDEIIVSVNDENQYNLDYVVKDNDTIVFLHPMSGG</sequence>
<comment type="caution">
    <text evidence="1">The sequence shown here is derived from an EMBL/GenBank/DDBJ whole genome shotgun (WGS) entry which is preliminary data.</text>
</comment>
<gene>
    <name evidence="1" type="ORF">ACFPOF_15870</name>
</gene>
<dbReference type="InterPro" id="IPR003749">
    <property type="entry name" value="ThiS/MoaD-like"/>
</dbReference>
<protein>
    <submittedName>
        <fullName evidence="1">MoaD/ThiS family protein</fullName>
    </submittedName>
</protein>
<dbReference type="CDD" id="cd00754">
    <property type="entry name" value="Ubl_MoaD"/>
    <property type="match status" value="1"/>
</dbReference>
<evidence type="ECO:0000313" key="1">
    <source>
        <dbReference type="EMBL" id="MFC5404221.1"/>
    </source>
</evidence>
<dbReference type="SUPFAM" id="SSF54285">
    <property type="entry name" value="MoaD/ThiS"/>
    <property type="match status" value="1"/>
</dbReference>
<dbReference type="InterPro" id="IPR012675">
    <property type="entry name" value="Beta-grasp_dom_sf"/>
</dbReference>
<dbReference type="InterPro" id="IPR016155">
    <property type="entry name" value="Mopterin_synth/thiamin_S_b"/>
</dbReference>
<organism evidence="1 2">
    <name type="scientific">Cohnella soli</name>
    <dbReference type="NCBI Taxonomy" id="425005"/>
    <lineage>
        <taxon>Bacteria</taxon>
        <taxon>Bacillati</taxon>
        <taxon>Bacillota</taxon>
        <taxon>Bacilli</taxon>
        <taxon>Bacillales</taxon>
        <taxon>Paenibacillaceae</taxon>
        <taxon>Cohnella</taxon>
    </lineage>
</organism>
<dbReference type="EMBL" id="JBHSMI010000025">
    <property type="protein sequence ID" value="MFC5404221.1"/>
    <property type="molecule type" value="Genomic_DNA"/>
</dbReference>
<dbReference type="RefSeq" id="WP_378134283.1">
    <property type="nucleotide sequence ID" value="NZ_JBHSMI010000025.1"/>
</dbReference>